<feature type="signal peptide" evidence="1">
    <location>
        <begin position="1"/>
        <end position="24"/>
    </location>
</feature>
<name>A0A8H6XPX1_9AGAR</name>
<evidence type="ECO:0000313" key="3">
    <source>
        <dbReference type="Proteomes" id="UP000620124"/>
    </source>
</evidence>
<dbReference type="OrthoDB" id="2527908at2759"/>
<organism evidence="2 3">
    <name type="scientific">Mycena venus</name>
    <dbReference type="NCBI Taxonomy" id="2733690"/>
    <lineage>
        <taxon>Eukaryota</taxon>
        <taxon>Fungi</taxon>
        <taxon>Dikarya</taxon>
        <taxon>Basidiomycota</taxon>
        <taxon>Agaricomycotina</taxon>
        <taxon>Agaricomycetes</taxon>
        <taxon>Agaricomycetidae</taxon>
        <taxon>Agaricales</taxon>
        <taxon>Marasmiineae</taxon>
        <taxon>Mycenaceae</taxon>
        <taxon>Mycena</taxon>
    </lineage>
</organism>
<dbReference type="AlphaFoldDB" id="A0A8H6XPX1"/>
<protein>
    <submittedName>
        <fullName evidence="2">Uncharacterized protein</fullName>
    </submittedName>
</protein>
<keyword evidence="1" id="KW-0732">Signal</keyword>
<feature type="chain" id="PRO_5034742198" evidence="1">
    <location>
        <begin position="25"/>
        <end position="305"/>
    </location>
</feature>
<comment type="caution">
    <text evidence="2">The sequence shown here is derived from an EMBL/GenBank/DDBJ whole genome shotgun (WGS) entry which is preliminary data.</text>
</comment>
<evidence type="ECO:0000256" key="1">
    <source>
        <dbReference type="SAM" id="SignalP"/>
    </source>
</evidence>
<sequence length="305" mass="31646">MNFGPVATLLTFLVLSCVIAPCRAQTNKIFQWQFTGNALSSSLPSCRQFQIQVKPFNPANDTHGVPPFYMMAFAVGGTPSTTLIGTDESNLSWTVNQPVGSQLLLQVVDSQGSSGGVPPNLFTVVAGQSTQCIPAASNDPPFTVEANVTDTLTTCQPWGIKIKGGTPPYDLTLATVNSPVVTNVTMGPADDQFTFIDRANPNTQLIAAVSDLNGRWAVGTPIVKTNGSSNVDCIGLVSSSGNSTVIAAQEKAASATSKAALATSNAVLPTSNAPLPTSNARKKTAGDADVMVTLLVLLLAAVFTT</sequence>
<gene>
    <name evidence="2" type="ORF">MVEN_01711500</name>
</gene>
<evidence type="ECO:0000313" key="2">
    <source>
        <dbReference type="EMBL" id="KAF7344210.1"/>
    </source>
</evidence>
<keyword evidence="3" id="KW-1185">Reference proteome</keyword>
<dbReference type="EMBL" id="JACAZI010000015">
    <property type="protein sequence ID" value="KAF7344210.1"/>
    <property type="molecule type" value="Genomic_DNA"/>
</dbReference>
<accession>A0A8H6XPX1</accession>
<reference evidence="2" key="1">
    <citation type="submission" date="2020-05" db="EMBL/GenBank/DDBJ databases">
        <title>Mycena genomes resolve the evolution of fungal bioluminescence.</title>
        <authorList>
            <person name="Tsai I.J."/>
        </authorList>
    </citation>
    <scope>NUCLEOTIDE SEQUENCE</scope>
    <source>
        <strain evidence="2">CCC161011</strain>
    </source>
</reference>
<dbReference type="Proteomes" id="UP000620124">
    <property type="component" value="Unassembled WGS sequence"/>
</dbReference>
<proteinExistence type="predicted"/>